<dbReference type="SUPFAM" id="SSF110581">
    <property type="entry name" value="Indigoidine synthase A-like"/>
    <property type="match status" value="1"/>
</dbReference>
<feature type="binding site" evidence="6">
    <location>
        <position position="86"/>
    </location>
    <ligand>
        <name>substrate</name>
    </ligand>
</feature>
<reference evidence="7 8" key="1">
    <citation type="submission" date="2019-07" db="EMBL/GenBank/DDBJ databases">
        <title>Characterization of Brevibacillus brevis HK544, as a potential biocontrol agent.</title>
        <authorList>
            <person name="Kim H."/>
        </authorList>
    </citation>
    <scope>NUCLEOTIDE SEQUENCE [LARGE SCALE GENOMIC DNA]</scope>
    <source>
        <strain evidence="7 8">HK544</strain>
    </source>
</reference>
<evidence type="ECO:0000313" key="7">
    <source>
        <dbReference type="EMBL" id="QDS37547.1"/>
    </source>
</evidence>
<feature type="binding site" evidence="6">
    <location>
        <position position="106"/>
    </location>
    <ligand>
        <name>substrate</name>
    </ligand>
</feature>
<dbReference type="GO" id="GO:0005737">
    <property type="term" value="C:cytoplasm"/>
    <property type="evidence" value="ECO:0007669"/>
    <property type="project" value="TreeGrafter"/>
</dbReference>
<comment type="cofactor">
    <cofactor evidence="6">
        <name>Mn(2+)</name>
        <dbReference type="ChEBI" id="CHEBI:29035"/>
    </cofactor>
    <text evidence="6">Binds 1 Mn(2+) ion per subunit.</text>
</comment>
<gene>
    <name evidence="6" type="primary">psuG</name>
    <name evidence="7" type="ORF">FPS98_28220</name>
</gene>
<comment type="catalytic activity">
    <reaction evidence="6">
        <text>D-ribose 5-phosphate + uracil = psi-UMP + H2O</text>
        <dbReference type="Rhea" id="RHEA:18337"/>
        <dbReference type="ChEBI" id="CHEBI:15377"/>
        <dbReference type="ChEBI" id="CHEBI:17568"/>
        <dbReference type="ChEBI" id="CHEBI:58380"/>
        <dbReference type="ChEBI" id="CHEBI:78346"/>
        <dbReference type="EC" id="4.2.1.70"/>
    </reaction>
</comment>
<keyword evidence="3 6" id="KW-0464">Manganese</keyword>
<evidence type="ECO:0000256" key="3">
    <source>
        <dbReference type="ARBA" id="ARBA00023211"/>
    </source>
</evidence>
<dbReference type="InterPro" id="IPR022830">
    <property type="entry name" value="Indigdn_synthA-like"/>
</dbReference>
<sequence length="305" mass="32597">MKQYLSFSEEVRHALDHQLPIVALETTIISHGMPYPQNVEMANDVEQIIRNHGAVPATIGFMGGQIKIGLSASELEEFATNKNVAKVSRRDIPYILASKKIGAATVSGTMIGAELAGIRMFATGGIGGVHREGEVTWDVSADLTELAETNVAVVCAGCKSILDIGRTLEYLETLGVPVVGYQTTEFPAFYSRQSGFDVSVSMDKPEEAAAMLDAKWQLGLKGGAVIANPILEADAIPYDEIEAIILQAMHDAKNQGITGKQVTPFMLANVKERTGGKSLEANIALVKNNAKLAAQIAVALNRSES</sequence>
<dbReference type="Gene3D" id="3.40.1790.10">
    <property type="entry name" value="Indigoidine synthase domain"/>
    <property type="match status" value="1"/>
</dbReference>
<dbReference type="GO" id="GO:0046872">
    <property type="term" value="F:metal ion binding"/>
    <property type="evidence" value="ECO:0007669"/>
    <property type="project" value="UniProtKB-KW"/>
</dbReference>
<keyword evidence="5 6" id="KW-0326">Glycosidase</keyword>
<proteinExistence type="inferred from homology"/>
<comment type="subunit">
    <text evidence="6">Homotrimer.</text>
</comment>
<name>A0A517IF98_BREBE</name>
<comment type="function">
    <text evidence="6">Catalyzes the reversible cleavage of pseudouridine 5'-phosphate (PsiMP) to ribose 5-phosphate and uracil. Functions biologically in the cleavage direction, as part of a pseudouridine degradation pathway.</text>
</comment>
<protein>
    <recommendedName>
        <fullName evidence="6">Pseudouridine-5'-phosphate glycosidase</fullName>
        <shortName evidence="6">PsiMP glycosidase</shortName>
        <ecNumber evidence="6">4.2.1.70</ecNumber>
    </recommendedName>
</protein>
<dbReference type="GO" id="GO:0004730">
    <property type="term" value="F:pseudouridylate synthase activity"/>
    <property type="evidence" value="ECO:0007669"/>
    <property type="project" value="UniProtKB-UniRule"/>
</dbReference>
<comment type="similarity">
    <text evidence="6">Belongs to the pseudouridine-5'-phosphate glycosidase family.</text>
</comment>
<keyword evidence="2 6" id="KW-0378">Hydrolase</keyword>
<dbReference type="Pfam" id="PF04227">
    <property type="entry name" value="Indigoidine_A"/>
    <property type="match status" value="1"/>
</dbReference>
<dbReference type="GO" id="GO:0016798">
    <property type="term" value="F:hydrolase activity, acting on glycosyl bonds"/>
    <property type="evidence" value="ECO:0007669"/>
    <property type="project" value="UniProtKB-KW"/>
</dbReference>
<feature type="active site" description="Nucleophile" evidence="6">
    <location>
        <position position="159"/>
    </location>
</feature>
<evidence type="ECO:0000256" key="4">
    <source>
        <dbReference type="ARBA" id="ARBA00023239"/>
    </source>
</evidence>
<organism evidence="7 8">
    <name type="scientific">Brevibacillus brevis</name>
    <name type="common">Bacillus brevis</name>
    <dbReference type="NCBI Taxonomy" id="1393"/>
    <lineage>
        <taxon>Bacteria</taxon>
        <taxon>Bacillati</taxon>
        <taxon>Bacillota</taxon>
        <taxon>Bacilli</taxon>
        <taxon>Bacillales</taxon>
        <taxon>Paenibacillaceae</taxon>
        <taxon>Brevibacillus</taxon>
    </lineage>
</organism>
<dbReference type="Proteomes" id="UP000317713">
    <property type="component" value="Chromosome"/>
</dbReference>
<dbReference type="AlphaFoldDB" id="A0A517IF98"/>
<keyword evidence="4 6" id="KW-0456">Lyase</keyword>
<dbReference type="RefSeq" id="WP_144619063.1">
    <property type="nucleotide sequence ID" value="NZ_CP042161.1"/>
</dbReference>
<accession>A0A517IF98</accession>
<dbReference type="EC" id="4.2.1.70" evidence="6"/>
<evidence type="ECO:0000256" key="5">
    <source>
        <dbReference type="ARBA" id="ARBA00023295"/>
    </source>
</evidence>
<dbReference type="PANTHER" id="PTHR42909:SF1">
    <property type="entry name" value="CARBOHYDRATE KINASE PFKB DOMAIN-CONTAINING PROTEIN"/>
    <property type="match status" value="1"/>
</dbReference>
<evidence type="ECO:0000256" key="2">
    <source>
        <dbReference type="ARBA" id="ARBA00022801"/>
    </source>
</evidence>
<feature type="active site" description="Proton donor" evidence="6">
    <location>
        <position position="25"/>
    </location>
</feature>
<dbReference type="PANTHER" id="PTHR42909">
    <property type="entry name" value="ZGC:136858"/>
    <property type="match status" value="1"/>
</dbReference>
<dbReference type="HAMAP" id="MF_01876">
    <property type="entry name" value="PsiMP_glycosidase"/>
    <property type="match status" value="1"/>
</dbReference>
<evidence type="ECO:0000313" key="8">
    <source>
        <dbReference type="Proteomes" id="UP000317713"/>
    </source>
</evidence>
<keyword evidence="1 6" id="KW-0479">Metal-binding</keyword>
<feature type="binding site" evidence="6">
    <location>
        <begin position="140"/>
        <end position="142"/>
    </location>
    <ligand>
        <name>substrate</name>
    </ligand>
</feature>
<evidence type="ECO:0000256" key="6">
    <source>
        <dbReference type="HAMAP-Rule" id="MF_01876"/>
    </source>
</evidence>
<evidence type="ECO:0000256" key="1">
    <source>
        <dbReference type="ARBA" id="ARBA00022723"/>
    </source>
</evidence>
<dbReference type="InterPro" id="IPR007342">
    <property type="entry name" value="PsuG"/>
</dbReference>
<dbReference type="EMBL" id="CP042161">
    <property type="protein sequence ID" value="QDS37547.1"/>
    <property type="molecule type" value="Genomic_DNA"/>
</dbReference>
<dbReference type="GO" id="GO:0046113">
    <property type="term" value="P:nucleobase catabolic process"/>
    <property type="evidence" value="ECO:0007669"/>
    <property type="project" value="UniProtKB-UniRule"/>
</dbReference>
<feature type="binding site" evidence="6">
    <location>
        <position position="138"/>
    </location>
    <ligand>
        <name>Mn(2+)</name>
        <dbReference type="ChEBI" id="CHEBI:29035"/>
    </ligand>
</feature>